<comment type="caution">
    <text evidence="2">The sequence shown here is derived from an EMBL/GenBank/DDBJ whole genome shotgun (WGS) entry which is preliminary data.</text>
</comment>
<protein>
    <submittedName>
        <fullName evidence="2">Uncharacterized protein</fullName>
    </submittedName>
</protein>
<dbReference type="EMBL" id="JANPWB010000011">
    <property type="protein sequence ID" value="KAJ1126473.1"/>
    <property type="molecule type" value="Genomic_DNA"/>
</dbReference>
<gene>
    <name evidence="2" type="ORF">NDU88_004880</name>
</gene>
<organism evidence="2 3">
    <name type="scientific">Pleurodeles waltl</name>
    <name type="common">Iberian ribbed newt</name>
    <dbReference type="NCBI Taxonomy" id="8319"/>
    <lineage>
        <taxon>Eukaryota</taxon>
        <taxon>Metazoa</taxon>
        <taxon>Chordata</taxon>
        <taxon>Craniata</taxon>
        <taxon>Vertebrata</taxon>
        <taxon>Euteleostomi</taxon>
        <taxon>Amphibia</taxon>
        <taxon>Batrachia</taxon>
        <taxon>Caudata</taxon>
        <taxon>Salamandroidea</taxon>
        <taxon>Salamandridae</taxon>
        <taxon>Pleurodelinae</taxon>
        <taxon>Pleurodeles</taxon>
    </lineage>
</organism>
<evidence type="ECO:0000313" key="3">
    <source>
        <dbReference type="Proteomes" id="UP001066276"/>
    </source>
</evidence>
<accession>A0AAV7PDU8</accession>
<name>A0AAV7PDU8_PLEWA</name>
<feature type="compositionally biased region" description="Basic and acidic residues" evidence="1">
    <location>
        <begin position="22"/>
        <end position="83"/>
    </location>
</feature>
<feature type="region of interest" description="Disordered" evidence="1">
    <location>
        <begin position="1"/>
        <end position="130"/>
    </location>
</feature>
<evidence type="ECO:0000256" key="1">
    <source>
        <dbReference type="SAM" id="MobiDB-lite"/>
    </source>
</evidence>
<dbReference type="Proteomes" id="UP001066276">
    <property type="component" value="Chromosome 7"/>
</dbReference>
<feature type="compositionally biased region" description="Basic and acidic residues" evidence="1">
    <location>
        <begin position="90"/>
        <end position="108"/>
    </location>
</feature>
<evidence type="ECO:0000313" key="2">
    <source>
        <dbReference type="EMBL" id="KAJ1126473.1"/>
    </source>
</evidence>
<sequence length="130" mass="14383">MLPGQPQQKGLEGAPGGPLGGTEKETSEHFRDRPDIEGIGGEEGRGVETRGAERERGAERRREEGGKLQKEEEERNHDTQKEGDTEEEKPEEKDDTRKQEDGKSRADRGGTSMILEEPDYLKSCHVPGGT</sequence>
<proteinExistence type="predicted"/>
<reference evidence="2" key="1">
    <citation type="journal article" date="2022" name="bioRxiv">
        <title>Sequencing and chromosome-scale assembly of the giantPleurodeles waltlgenome.</title>
        <authorList>
            <person name="Brown T."/>
            <person name="Elewa A."/>
            <person name="Iarovenko S."/>
            <person name="Subramanian E."/>
            <person name="Araus A.J."/>
            <person name="Petzold A."/>
            <person name="Susuki M."/>
            <person name="Suzuki K.-i.T."/>
            <person name="Hayashi T."/>
            <person name="Toyoda A."/>
            <person name="Oliveira C."/>
            <person name="Osipova E."/>
            <person name="Leigh N.D."/>
            <person name="Simon A."/>
            <person name="Yun M.H."/>
        </authorList>
    </citation>
    <scope>NUCLEOTIDE SEQUENCE</scope>
    <source>
        <strain evidence="2">20211129_DDA</strain>
        <tissue evidence="2">Liver</tissue>
    </source>
</reference>
<dbReference type="AlphaFoldDB" id="A0AAV7PDU8"/>
<keyword evidence="3" id="KW-1185">Reference proteome</keyword>